<dbReference type="Proteomes" id="UP000572051">
    <property type="component" value="Unassembled WGS sequence"/>
</dbReference>
<reference evidence="3 4" key="1">
    <citation type="submission" date="2020-07" db="EMBL/GenBank/DDBJ databases">
        <title>Sequencing the genomes of 1000 actinobacteria strains.</title>
        <authorList>
            <person name="Klenk H.-P."/>
        </authorList>
    </citation>
    <scope>NUCLEOTIDE SEQUENCE [LARGE SCALE GENOMIC DNA]</scope>
    <source>
        <strain evidence="3 4">DSM 44442</strain>
    </source>
</reference>
<evidence type="ECO:0000256" key="1">
    <source>
        <dbReference type="SAM" id="MobiDB-lite"/>
    </source>
</evidence>
<feature type="region of interest" description="Disordered" evidence="1">
    <location>
        <begin position="55"/>
        <end position="106"/>
    </location>
</feature>
<keyword evidence="4" id="KW-1185">Reference proteome</keyword>
<evidence type="ECO:0000313" key="4">
    <source>
        <dbReference type="Proteomes" id="UP000572051"/>
    </source>
</evidence>
<dbReference type="EMBL" id="JACCFS010000001">
    <property type="protein sequence ID" value="NYJ33129.1"/>
    <property type="molecule type" value="Genomic_DNA"/>
</dbReference>
<protein>
    <recommendedName>
        <fullName evidence="2">DUF8129 domain-containing protein</fullName>
    </recommendedName>
</protein>
<dbReference type="Pfam" id="PF26450">
    <property type="entry name" value="DUF8129"/>
    <property type="match status" value="1"/>
</dbReference>
<accession>A0A7Z0EJQ0</accession>
<comment type="caution">
    <text evidence="3">The sequence shown here is derived from an EMBL/GenBank/DDBJ whole genome shotgun (WGS) entry which is preliminary data.</text>
</comment>
<sequence>MNRKTPPIPDYEGLPIATLQHRIRSLDEEQMRELIAYEEHHGNRTGVLEILHQRLHGLEEGAEPSEGDQAFQPETPGPPQGGSPVGEDTTAPRQGLPPEGYPEARR</sequence>
<name>A0A7Z0EJQ0_9ACTN</name>
<dbReference type="AlphaFoldDB" id="A0A7Z0EJQ0"/>
<organism evidence="3 4">
    <name type="scientific">Nocardiopsis aegyptia</name>
    <dbReference type="NCBI Taxonomy" id="220378"/>
    <lineage>
        <taxon>Bacteria</taxon>
        <taxon>Bacillati</taxon>
        <taxon>Actinomycetota</taxon>
        <taxon>Actinomycetes</taxon>
        <taxon>Streptosporangiales</taxon>
        <taxon>Nocardiopsidaceae</taxon>
        <taxon>Nocardiopsis</taxon>
    </lineage>
</organism>
<gene>
    <name evidence="3" type="ORF">HNR10_001010</name>
</gene>
<evidence type="ECO:0000313" key="3">
    <source>
        <dbReference type="EMBL" id="NYJ33129.1"/>
    </source>
</evidence>
<dbReference type="InterPro" id="IPR058442">
    <property type="entry name" value="DUF8129"/>
</dbReference>
<evidence type="ECO:0000259" key="2">
    <source>
        <dbReference type="Pfam" id="PF26450"/>
    </source>
</evidence>
<proteinExistence type="predicted"/>
<dbReference type="RefSeq" id="WP_179821186.1">
    <property type="nucleotide sequence ID" value="NZ_JACCFS010000001.1"/>
</dbReference>
<feature type="domain" description="DUF8129" evidence="2">
    <location>
        <begin position="17"/>
        <end position="58"/>
    </location>
</feature>